<dbReference type="GO" id="GO:0005737">
    <property type="term" value="C:cytoplasm"/>
    <property type="evidence" value="ECO:0007669"/>
    <property type="project" value="UniProtKB-SubCell"/>
</dbReference>
<evidence type="ECO:0000256" key="5">
    <source>
        <dbReference type="ARBA" id="ARBA00022670"/>
    </source>
</evidence>
<dbReference type="NCBIfam" id="NF002074">
    <property type="entry name" value="PRK00913.1-4"/>
    <property type="match status" value="1"/>
</dbReference>
<dbReference type="Gene3D" id="3.40.630.10">
    <property type="entry name" value="Zn peptidases"/>
    <property type="match status" value="1"/>
</dbReference>
<dbReference type="InterPro" id="IPR043472">
    <property type="entry name" value="Macro_dom-like"/>
</dbReference>
<feature type="binding site" evidence="9">
    <location>
        <position position="290"/>
    </location>
    <ligand>
        <name>Mn(2+)</name>
        <dbReference type="ChEBI" id="CHEBI:29035"/>
        <label>2</label>
    </ligand>
</feature>
<reference evidence="11 12" key="1">
    <citation type="submission" date="2016-10" db="EMBL/GenBank/DDBJ databases">
        <authorList>
            <person name="de Groot N.N."/>
        </authorList>
    </citation>
    <scope>NUCLEOTIDE SEQUENCE [LARGE SCALE GENOMIC DNA]</scope>
    <source>
        <strain evidence="11 12">Nm9</strain>
    </source>
</reference>
<dbReference type="PRINTS" id="PR00481">
    <property type="entry name" value="LAMNOPPTDASE"/>
</dbReference>
<feature type="binding site" evidence="9">
    <location>
        <position position="272"/>
    </location>
    <ligand>
        <name>Mn(2+)</name>
        <dbReference type="ChEBI" id="CHEBI:29035"/>
        <label>1</label>
    </ligand>
</feature>
<dbReference type="Proteomes" id="UP000181998">
    <property type="component" value="Unassembled WGS sequence"/>
</dbReference>
<evidence type="ECO:0000256" key="8">
    <source>
        <dbReference type="ARBA" id="ARBA00023211"/>
    </source>
</evidence>
<dbReference type="Pfam" id="PF00883">
    <property type="entry name" value="Peptidase_M17"/>
    <property type="match status" value="1"/>
</dbReference>
<dbReference type="RefSeq" id="WP_074720612.1">
    <property type="nucleotide sequence ID" value="NZ_FOFX01000017.1"/>
</dbReference>
<dbReference type="CDD" id="cd00433">
    <property type="entry name" value="Peptidase_M17"/>
    <property type="match status" value="1"/>
</dbReference>
<comment type="similarity">
    <text evidence="3 9">Belongs to the peptidase M17 family.</text>
</comment>
<comment type="cofactor">
    <cofactor evidence="9">
        <name>Mn(2+)</name>
        <dbReference type="ChEBI" id="CHEBI:29035"/>
    </cofactor>
    <text evidence="9">Binds 2 manganese ions per subunit.</text>
</comment>
<accession>A0A1H9CVG1</accession>
<evidence type="ECO:0000256" key="9">
    <source>
        <dbReference type="HAMAP-Rule" id="MF_00181"/>
    </source>
</evidence>
<feature type="active site" evidence="9">
    <location>
        <position position="279"/>
    </location>
</feature>
<dbReference type="PANTHER" id="PTHR11963">
    <property type="entry name" value="LEUCINE AMINOPEPTIDASE-RELATED"/>
    <property type="match status" value="1"/>
</dbReference>
<dbReference type="NCBIfam" id="NF002073">
    <property type="entry name" value="PRK00913.1-2"/>
    <property type="match status" value="1"/>
</dbReference>
<keyword evidence="5 9" id="KW-0645">Protease</keyword>
<keyword evidence="9" id="KW-0963">Cytoplasm</keyword>
<keyword evidence="6 9" id="KW-0479">Metal-binding</keyword>
<dbReference type="Gene3D" id="3.40.220.10">
    <property type="entry name" value="Leucine Aminopeptidase, subunit E, domain 1"/>
    <property type="match status" value="1"/>
</dbReference>
<evidence type="ECO:0000256" key="3">
    <source>
        <dbReference type="ARBA" id="ARBA00009528"/>
    </source>
</evidence>
<dbReference type="AlphaFoldDB" id="A0A1H9CVG1"/>
<protein>
    <recommendedName>
        <fullName evidence="9">Probable cytosol aminopeptidase</fullName>
        <ecNumber evidence="9">3.4.11.1</ecNumber>
    </recommendedName>
    <alternativeName>
        <fullName evidence="9">Leucine aminopeptidase</fullName>
        <shortName evidence="9">LAP</shortName>
        <ecNumber evidence="9">3.4.11.10</ecNumber>
    </alternativeName>
    <alternativeName>
        <fullName evidence="9">Leucyl aminopeptidase</fullName>
    </alternativeName>
</protein>
<comment type="subcellular location">
    <subcellularLocation>
        <location evidence="9">Cytoplasm</location>
    </subcellularLocation>
</comment>
<evidence type="ECO:0000256" key="4">
    <source>
        <dbReference type="ARBA" id="ARBA00022438"/>
    </source>
</evidence>
<keyword evidence="4 9" id="KW-0031">Aminopeptidase</keyword>
<dbReference type="EMBL" id="FOFX01000017">
    <property type="protein sequence ID" value="SEQ05200.1"/>
    <property type="molecule type" value="Genomic_DNA"/>
</dbReference>
<dbReference type="GO" id="GO:0070006">
    <property type="term" value="F:metalloaminopeptidase activity"/>
    <property type="evidence" value="ECO:0007669"/>
    <property type="project" value="InterPro"/>
</dbReference>
<feature type="binding site" evidence="9">
    <location>
        <position position="267"/>
    </location>
    <ligand>
        <name>Mn(2+)</name>
        <dbReference type="ChEBI" id="CHEBI:29035"/>
        <label>2</label>
    </ligand>
</feature>
<sequence>MDFGIKVGTPEKQRGACAVIGIFESRKMTESAKVLDKITQGYIKSILTSGDMDGKVNTSLLLHNVPGTHFKRILLIGLGKEQEFKEKTFLGAINSIFSTLQKTAVTDVMLFLSDFPIKERANEWKISQTVIAAINSLYQFDQLKSKPENNPGKLRKILLCIDNRSELIACEQAIQQGLAIAHGMNLTKDLGNLAPNICTPTYLATQAKNLAKTHKLKASILEEKDMEKLGMGSFLAVARGSEQPAKLIVLEYQGLSKKEDPIVLVGKGVTFDTGGISLKPAAEMDEMKFDMSGAGSVLGTMLAVAEMKLSVNLVGIIPATENMPSGKATKPGDVVTSMSGQTIEILNTDAEGRLILCDALTYAERYNPKMVIDIATLTGACVIALGNLTTGLMSNDDKLAQELLAAGEQVADRAWQLPLWDEYQDLLKSNFADIANIGGRTAGTITAACFLSRFTKKYRWAHLDIAGTAWKSGKDKGSSGRPVPLLTQFLITQSKISN</sequence>
<evidence type="ECO:0000256" key="2">
    <source>
        <dbReference type="ARBA" id="ARBA00000967"/>
    </source>
</evidence>
<feature type="active site" evidence="9">
    <location>
        <position position="353"/>
    </location>
</feature>
<dbReference type="FunFam" id="3.40.630.10:FF:000004">
    <property type="entry name" value="Probable cytosol aminopeptidase"/>
    <property type="match status" value="1"/>
</dbReference>
<dbReference type="InterPro" id="IPR000819">
    <property type="entry name" value="Peptidase_M17_C"/>
</dbReference>
<dbReference type="EC" id="3.4.11.10" evidence="9"/>
<evidence type="ECO:0000313" key="11">
    <source>
        <dbReference type="EMBL" id="SEQ05200.1"/>
    </source>
</evidence>
<feature type="domain" description="Cytosol aminopeptidase" evidence="10">
    <location>
        <begin position="347"/>
        <end position="354"/>
    </location>
</feature>
<evidence type="ECO:0000313" key="12">
    <source>
        <dbReference type="Proteomes" id="UP000181998"/>
    </source>
</evidence>
<comment type="catalytic activity">
    <reaction evidence="1 9">
        <text>Release of an N-terminal amino acid, Xaa-|-Yaa-, in which Xaa is preferably Leu, but may be other amino acids including Pro although not Arg or Lys, and Yaa may be Pro. Amino acid amides and methyl esters are also readily hydrolyzed, but rates on arylamides are exceedingly low.</text>
        <dbReference type="EC" id="3.4.11.1"/>
    </reaction>
</comment>
<feature type="binding site" evidence="9">
    <location>
        <position position="351"/>
    </location>
    <ligand>
        <name>Mn(2+)</name>
        <dbReference type="ChEBI" id="CHEBI:29035"/>
        <label>1</label>
    </ligand>
</feature>
<proteinExistence type="inferred from homology"/>
<dbReference type="InterPro" id="IPR023042">
    <property type="entry name" value="Peptidase_M17_leu_NH2_pept"/>
</dbReference>
<dbReference type="NCBIfam" id="NF002077">
    <property type="entry name" value="PRK00913.2-4"/>
    <property type="match status" value="1"/>
</dbReference>
<evidence type="ECO:0000256" key="1">
    <source>
        <dbReference type="ARBA" id="ARBA00000135"/>
    </source>
</evidence>
<dbReference type="NCBIfam" id="NF002083">
    <property type="entry name" value="PRK00913.3-5"/>
    <property type="match status" value="1"/>
</dbReference>
<dbReference type="PROSITE" id="PS00631">
    <property type="entry name" value="CYTOSOL_AP"/>
    <property type="match status" value="1"/>
</dbReference>
<dbReference type="InterPro" id="IPR008283">
    <property type="entry name" value="Peptidase_M17_N"/>
</dbReference>
<keyword evidence="7 9" id="KW-0378">Hydrolase</keyword>
<dbReference type="PANTHER" id="PTHR11963:SF23">
    <property type="entry name" value="CYTOSOL AMINOPEPTIDASE"/>
    <property type="match status" value="1"/>
</dbReference>
<feature type="binding site" evidence="9">
    <location>
        <position position="349"/>
    </location>
    <ligand>
        <name>Mn(2+)</name>
        <dbReference type="ChEBI" id="CHEBI:29035"/>
        <label>1</label>
    </ligand>
</feature>
<keyword evidence="8 9" id="KW-0464">Manganese</keyword>
<dbReference type="OrthoDB" id="9809354at2"/>
<dbReference type="EC" id="3.4.11.1" evidence="9"/>
<evidence type="ECO:0000256" key="6">
    <source>
        <dbReference type="ARBA" id="ARBA00022723"/>
    </source>
</evidence>
<dbReference type="STRING" id="44577.ATY38_09590"/>
<dbReference type="SUPFAM" id="SSF52949">
    <property type="entry name" value="Macro domain-like"/>
    <property type="match status" value="1"/>
</dbReference>
<dbReference type="HAMAP" id="MF_00181">
    <property type="entry name" value="Cytosol_peptidase_M17"/>
    <property type="match status" value="1"/>
</dbReference>
<evidence type="ECO:0000259" key="10">
    <source>
        <dbReference type="PROSITE" id="PS00631"/>
    </source>
</evidence>
<evidence type="ECO:0000256" key="7">
    <source>
        <dbReference type="ARBA" id="ARBA00022801"/>
    </source>
</evidence>
<dbReference type="Pfam" id="PF02789">
    <property type="entry name" value="Peptidase_M17_N"/>
    <property type="match status" value="1"/>
</dbReference>
<feature type="binding site" evidence="9">
    <location>
        <position position="272"/>
    </location>
    <ligand>
        <name>Mn(2+)</name>
        <dbReference type="ChEBI" id="CHEBI:29035"/>
        <label>2</label>
    </ligand>
</feature>
<dbReference type="SUPFAM" id="SSF53187">
    <property type="entry name" value="Zn-dependent exopeptidases"/>
    <property type="match status" value="1"/>
</dbReference>
<comment type="function">
    <text evidence="9">Presumably involved in the processing and regular turnover of intracellular proteins. Catalyzes the removal of unsubstituted N-terminal amino acids from various peptides.</text>
</comment>
<dbReference type="InterPro" id="IPR011356">
    <property type="entry name" value="Leucine_aapep/pepB"/>
</dbReference>
<feature type="binding site" evidence="9">
    <location>
        <position position="351"/>
    </location>
    <ligand>
        <name>Mn(2+)</name>
        <dbReference type="ChEBI" id="CHEBI:29035"/>
        <label>2</label>
    </ligand>
</feature>
<gene>
    <name evidence="9" type="primary">pepA</name>
    <name evidence="11" type="ORF">SAMN05421510_101719</name>
</gene>
<comment type="catalytic activity">
    <reaction evidence="2 9">
        <text>Release of an N-terminal amino acid, preferentially leucine, but not glutamic or aspartic acids.</text>
        <dbReference type="EC" id="3.4.11.10"/>
    </reaction>
</comment>
<dbReference type="GO" id="GO:0006508">
    <property type="term" value="P:proteolysis"/>
    <property type="evidence" value="ECO:0007669"/>
    <property type="project" value="UniProtKB-KW"/>
</dbReference>
<name>A0A1H9CVG1_9PROT</name>
<dbReference type="GO" id="GO:0030145">
    <property type="term" value="F:manganese ion binding"/>
    <property type="evidence" value="ECO:0007669"/>
    <property type="project" value="UniProtKB-UniRule"/>
</dbReference>
<organism evidence="11 12">
    <name type="scientific">Nitrosomonas ureae</name>
    <dbReference type="NCBI Taxonomy" id="44577"/>
    <lineage>
        <taxon>Bacteria</taxon>
        <taxon>Pseudomonadati</taxon>
        <taxon>Pseudomonadota</taxon>
        <taxon>Betaproteobacteria</taxon>
        <taxon>Nitrosomonadales</taxon>
        <taxon>Nitrosomonadaceae</taxon>
        <taxon>Nitrosomonas</taxon>
    </lineage>
</organism>